<sequence length="310" mass="34641">MLRTAFPDLLWLKREVAHRFADGRGWPSVIIQARPSGPVHRPDVCGPLSLFMNLAGASTCAVGQRRVRIETDTYFLSNRAEHYTLAVEEPGETETFNIHFGDQLAETALRDLTTPADRLLDDPRGPAPAVEFYSRLYPKDESIRALVGQIRQHAEAFNANALLREQLLLQLVAHLLGVHHQAQQVAAQLPAVKRATQQEIFRRLSWSVDYLHSYYPRDLSLDELAEVACLSKFHYLRLFRALHGQTPYAYLRQLRLRKGQELLQIGQLPVGAVAELVGFESTSAFGRALHQSTGLWPSALLPHGGAAGAK</sequence>
<keyword evidence="6" id="KW-1185">Reference proteome</keyword>
<dbReference type="SMART" id="SM00342">
    <property type="entry name" value="HTH_ARAC"/>
    <property type="match status" value="1"/>
</dbReference>
<dbReference type="SUPFAM" id="SSF46689">
    <property type="entry name" value="Homeodomain-like"/>
    <property type="match status" value="2"/>
</dbReference>
<keyword evidence="1" id="KW-0805">Transcription regulation</keyword>
<evidence type="ECO:0000256" key="2">
    <source>
        <dbReference type="ARBA" id="ARBA00023125"/>
    </source>
</evidence>
<feature type="domain" description="HTH araC/xylS-type" evidence="4">
    <location>
        <begin position="205"/>
        <end position="303"/>
    </location>
</feature>
<dbReference type="PANTHER" id="PTHR46796">
    <property type="entry name" value="HTH-TYPE TRANSCRIPTIONAL ACTIVATOR RHAS-RELATED"/>
    <property type="match status" value="1"/>
</dbReference>
<dbReference type="Pfam" id="PF12833">
    <property type="entry name" value="HTH_18"/>
    <property type="match status" value="1"/>
</dbReference>
<keyword evidence="3" id="KW-0804">Transcription</keyword>
<protein>
    <recommendedName>
        <fullName evidence="4">HTH araC/xylS-type domain-containing protein</fullName>
    </recommendedName>
</protein>
<dbReference type="InterPro" id="IPR018060">
    <property type="entry name" value="HTH_AraC"/>
</dbReference>
<dbReference type="PROSITE" id="PS01124">
    <property type="entry name" value="HTH_ARAC_FAMILY_2"/>
    <property type="match status" value="1"/>
</dbReference>
<dbReference type="EMBL" id="BAABHA010000002">
    <property type="protein sequence ID" value="GAA4376625.1"/>
    <property type="molecule type" value="Genomic_DNA"/>
</dbReference>
<accession>A0ABP8IWI1</accession>
<proteinExistence type="predicted"/>
<dbReference type="Proteomes" id="UP001500454">
    <property type="component" value="Unassembled WGS sequence"/>
</dbReference>
<dbReference type="RefSeq" id="WP_345222064.1">
    <property type="nucleotide sequence ID" value="NZ_BAABHA010000002.1"/>
</dbReference>
<organism evidence="5 6">
    <name type="scientific">Hymenobacter koreensis</name>
    <dbReference type="NCBI Taxonomy" id="1084523"/>
    <lineage>
        <taxon>Bacteria</taxon>
        <taxon>Pseudomonadati</taxon>
        <taxon>Bacteroidota</taxon>
        <taxon>Cytophagia</taxon>
        <taxon>Cytophagales</taxon>
        <taxon>Hymenobacteraceae</taxon>
        <taxon>Hymenobacter</taxon>
    </lineage>
</organism>
<dbReference type="Pfam" id="PF02311">
    <property type="entry name" value="AraC_binding"/>
    <property type="match status" value="1"/>
</dbReference>
<name>A0ABP8IWI1_9BACT</name>
<dbReference type="InterPro" id="IPR050204">
    <property type="entry name" value="AraC_XylS_family_regulators"/>
</dbReference>
<keyword evidence="2" id="KW-0238">DNA-binding</keyword>
<gene>
    <name evidence="5" type="ORF">GCM10023186_10660</name>
</gene>
<evidence type="ECO:0000256" key="3">
    <source>
        <dbReference type="ARBA" id="ARBA00023163"/>
    </source>
</evidence>
<reference evidence="6" key="1">
    <citation type="journal article" date="2019" name="Int. J. Syst. Evol. Microbiol.">
        <title>The Global Catalogue of Microorganisms (GCM) 10K type strain sequencing project: providing services to taxonomists for standard genome sequencing and annotation.</title>
        <authorList>
            <consortium name="The Broad Institute Genomics Platform"/>
            <consortium name="The Broad Institute Genome Sequencing Center for Infectious Disease"/>
            <person name="Wu L."/>
            <person name="Ma J."/>
        </authorList>
    </citation>
    <scope>NUCLEOTIDE SEQUENCE [LARGE SCALE GENOMIC DNA]</scope>
    <source>
        <strain evidence="6">JCM 17924</strain>
    </source>
</reference>
<dbReference type="Gene3D" id="1.10.10.60">
    <property type="entry name" value="Homeodomain-like"/>
    <property type="match status" value="2"/>
</dbReference>
<evidence type="ECO:0000256" key="1">
    <source>
        <dbReference type="ARBA" id="ARBA00023015"/>
    </source>
</evidence>
<comment type="caution">
    <text evidence="5">The sequence shown here is derived from an EMBL/GenBank/DDBJ whole genome shotgun (WGS) entry which is preliminary data.</text>
</comment>
<dbReference type="InterPro" id="IPR003313">
    <property type="entry name" value="AraC-bd"/>
</dbReference>
<dbReference type="InterPro" id="IPR009057">
    <property type="entry name" value="Homeodomain-like_sf"/>
</dbReference>
<evidence type="ECO:0000313" key="5">
    <source>
        <dbReference type="EMBL" id="GAA4376625.1"/>
    </source>
</evidence>
<evidence type="ECO:0000259" key="4">
    <source>
        <dbReference type="PROSITE" id="PS01124"/>
    </source>
</evidence>
<evidence type="ECO:0000313" key="6">
    <source>
        <dbReference type="Proteomes" id="UP001500454"/>
    </source>
</evidence>